<dbReference type="Pfam" id="PF02754">
    <property type="entry name" value="CCG"/>
    <property type="match status" value="1"/>
</dbReference>
<dbReference type="Pfam" id="PF13183">
    <property type="entry name" value="Fer4_8"/>
    <property type="match status" value="1"/>
</dbReference>
<evidence type="ECO:0000256" key="5">
    <source>
        <dbReference type="ARBA" id="ARBA00023004"/>
    </source>
</evidence>
<dbReference type="InterPro" id="IPR004017">
    <property type="entry name" value="Cys_rich_dom"/>
</dbReference>
<evidence type="ECO:0000313" key="10">
    <source>
        <dbReference type="Proteomes" id="UP000016587"/>
    </source>
</evidence>
<dbReference type="GO" id="GO:0046872">
    <property type="term" value="F:metal ion binding"/>
    <property type="evidence" value="ECO:0007669"/>
    <property type="project" value="UniProtKB-KW"/>
</dbReference>
<evidence type="ECO:0000313" key="9">
    <source>
        <dbReference type="EMBL" id="AGW12622.1"/>
    </source>
</evidence>
<dbReference type="PATRIC" id="fig|1121448.10.peg.728"/>
<dbReference type="GO" id="GO:0016491">
    <property type="term" value="F:oxidoreductase activity"/>
    <property type="evidence" value="ECO:0007669"/>
    <property type="project" value="UniProtKB-ARBA"/>
</dbReference>
<keyword evidence="2" id="KW-0004">4Fe-4S</keyword>
<dbReference type="AlphaFoldDB" id="T2G9Q7"/>
<dbReference type="SUPFAM" id="SSF46548">
    <property type="entry name" value="alpha-helical ferredoxin"/>
    <property type="match status" value="1"/>
</dbReference>
<dbReference type="RefSeq" id="WP_021759297.1">
    <property type="nucleotide sequence ID" value="NC_022444.1"/>
</dbReference>
<name>T2G9Q7_MEGG1</name>
<reference evidence="9 10" key="1">
    <citation type="journal article" date="2013" name="J. Bacteriol.">
        <title>Roles of HynAB and Ech, the only two hydrogenases found in the model sulfate reducer Desulfovibrio gigas.</title>
        <authorList>
            <person name="Morais-Silva F.O."/>
            <person name="Santos C.I."/>
            <person name="Rodrigues R."/>
            <person name="Pereira I.A."/>
            <person name="Rodrigues-Pousada C."/>
        </authorList>
    </citation>
    <scope>NUCLEOTIDE SEQUENCE [LARGE SCALE GENOMIC DNA]</scope>
    <source>
        <strain evidence="10">ATCC 19364 / DSM 1382 / NCIMB 9332 / VKM B-1759</strain>
    </source>
</reference>
<dbReference type="Proteomes" id="UP000016587">
    <property type="component" value="Chromosome"/>
</dbReference>
<dbReference type="EMBL" id="CP006585">
    <property type="protein sequence ID" value="AGW12622.1"/>
    <property type="molecule type" value="Genomic_DNA"/>
</dbReference>
<reference evidence="10" key="2">
    <citation type="submission" date="2013-07" db="EMBL/GenBank/DDBJ databases">
        <authorList>
            <person name="Morais-Silva F.O."/>
            <person name="Rezende A.M."/>
            <person name="Pimentel C."/>
            <person name="Resende D.M."/>
            <person name="Santos C.I."/>
            <person name="Clemente C."/>
            <person name="de Oliveira L.M."/>
            <person name="da Silva S.M."/>
            <person name="Costa D.A."/>
            <person name="Varela-Raposo A."/>
            <person name="Horacio E.C.A."/>
            <person name="Matos M."/>
            <person name="Flores O."/>
            <person name="Ruiz J.C."/>
            <person name="Rodrigues-Pousada C."/>
        </authorList>
    </citation>
    <scope>NUCLEOTIDE SEQUENCE [LARGE SCALE GENOMIC DNA]</scope>
    <source>
        <strain evidence="10">ATCC 19364 / DSM 1382 / NCIMB 9332 / VKM B-1759</strain>
    </source>
</reference>
<dbReference type="PROSITE" id="PS00198">
    <property type="entry name" value="4FE4S_FER_1"/>
    <property type="match status" value="1"/>
</dbReference>
<feature type="domain" description="Cysteine-rich" evidence="7">
    <location>
        <begin position="338"/>
        <end position="424"/>
    </location>
</feature>
<evidence type="ECO:0000256" key="3">
    <source>
        <dbReference type="ARBA" id="ARBA00022723"/>
    </source>
</evidence>
<dbReference type="Gene3D" id="1.10.1060.10">
    <property type="entry name" value="Alpha-helical ferredoxin"/>
    <property type="match status" value="1"/>
</dbReference>
<evidence type="ECO:0000259" key="8">
    <source>
        <dbReference type="Pfam" id="PF13183"/>
    </source>
</evidence>
<dbReference type="HOGENOM" id="CLU_023081_6_0_7"/>
<dbReference type="PANTHER" id="PTHR43551">
    <property type="entry name" value="FUMARATE REDUCTASE IRON-SULFUR SUBUNIT"/>
    <property type="match status" value="1"/>
</dbReference>
<dbReference type="KEGG" id="dgg:DGI_0720"/>
<dbReference type="NCBIfam" id="NF045711">
    <property type="entry name" value="sulf_resp_HmcF"/>
    <property type="match status" value="1"/>
</dbReference>
<keyword evidence="5" id="KW-0408">Iron</keyword>
<dbReference type="InterPro" id="IPR054810">
    <property type="entry name" value="HmcF"/>
</dbReference>
<evidence type="ECO:0000256" key="2">
    <source>
        <dbReference type="ARBA" id="ARBA00022485"/>
    </source>
</evidence>
<protein>
    <submittedName>
        <fullName evidence="9">Putative HmcF</fullName>
    </submittedName>
</protein>
<dbReference type="GO" id="GO:0051539">
    <property type="term" value="F:4 iron, 4 sulfur cluster binding"/>
    <property type="evidence" value="ECO:0007669"/>
    <property type="project" value="UniProtKB-KW"/>
</dbReference>
<dbReference type="eggNOG" id="COG0247">
    <property type="taxonomic scope" value="Bacteria"/>
</dbReference>
<keyword evidence="1" id="KW-0813">Transport</keyword>
<gene>
    <name evidence="9" type="primary">hmcF</name>
    <name evidence="9" type="ORF">DGI_0720</name>
</gene>
<evidence type="ECO:0000259" key="7">
    <source>
        <dbReference type="Pfam" id="PF02754"/>
    </source>
</evidence>
<keyword evidence="10" id="KW-1185">Reference proteome</keyword>
<dbReference type="InterPro" id="IPR009051">
    <property type="entry name" value="Helical_ferredxn"/>
</dbReference>
<organism evidence="9 10">
    <name type="scientific">Megalodesulfovibrio gigas (strain ATCC 19364 / DSM 1382 / NCIMB 9332 / VKM B-1759)</name>
    <name type="common">Desulfovibrio gigas</name>
    <dbReference type="NCBI Taxonomy" id="1121448"/>
    <lineage>
        <taxon>Bacteria</taxon>
        <taxon>Pseudomonadati</taxon>
        <taxon>Thermodesulfobacteriota</taxon>
        <taxon>Desulfovibrionia</taxon>
        <taxon>Desulfovibrionales</taxon>
        <taxon>Desulfovibrionaceae</taxon>
        <taxon>Megalodesulfovibrio</taxon>
    </lineage>
</organism>
<dbReference type="STRING" id="1121448.DGI_0720"/>
<keyword evidence="6" id="KW-0411">Iron-sulfur</keyword>
<proteinExistence type="predicted"/>
<feature type="domain" description="4Fe-4S ferredoxin-type" evidence="8">
    <location>
        <begin position="60"/>
        <end position="135"/>
    </location>
</feature>
<dbReference type="InterPro" id="IPR017900">
    <property type="entry name" value="4Fe4S_Fe_S_CS"/>
</dbReference>
<evidence type="ECO:0000256" key="4">
    <source>
        <dbReference type="ARBA" id="ARBA00022982"/>
    </source>
</evidence>
<accession>T2G9Q7</accession>
<dbReference type="InterPro" id="IPR017896">
    <property type="entry name" value="4Fe4S_Fe-S-bd"/>
</dbReference>
<sequence>MPQGTLCRALPVQNEEELKELLADTGGKKYYAEMQELDVNADKLAATLQKTLKSRLRTWLNICAKCGMCAESCFLYRIHNRDPKQVPAYKIQTTLGEIVRRNGKVDNKFMQHCMYTAWAKCTCCNRCGTYCPHGIDMGVMFGYLRGLLFSQGFVPWELKIGSGMHRVYRAQMNVTEEDWVETCEWMAEEQQEEYPLLEIPVDKEGADIMYTCNAREPKHYPEDIAEMAILFHIAGEDWTVPSKGWEQTSLSMFAGDWEACTMQVKEVYDAMERLKPKRMVGTECGHAHRATVIEGPYWAGREDGLPPVPCQHYVEWLAEALRLGKIKIDPAKRIKEPYTIQDSCNYVRNHGIKKAVREVMSYLADPSYYRPMEPDLEHNYCCGGGGGFNGIGMYRKERNFALMTKRDQILATGAKLVIAPCHNCWDAIRDLEEHFAIGIRWSFLKPLVVHAAIIPEHLKPQEEEEMEEEA</sequence>
<dbReference type="PANTHER" id="PTHR43551:SF1">
    <property type="entry name" value="HETERODISULFIDE REDUCTASE"/>
    <property type="match status" value="1"/>
</dbReference>
<evidence type="ECO:0000256" key="6">
    <source>
        <dbReference type="ARBA" id="ARBA00023014"/>
    </source>
</evidence>
<keyword evidence="3" id="KW-0479">Metal-binding</keyword>
<keyword evidence="4" id="KW-0249">Electron transport</keyword>
<evidence type="ECO:0000256" key="1">
    <source>
        <dbReference type="ARBA" id="ARBA00022448"/>
    </source>
</evidence>
<dbReference type="OrthoDB" id="9786127at2"/>